<dbReference type="Pfam" id="PF14114">
    <property type="entry name" value="DUF4286"/>
    <property type="match status" value="1"/>
</dbReference>
<accession>A0A1Y2D4J2</accession>
<gene>
    <name evidence="1" type="ORF">LY90DRAFT_702440</name>
</gene>
<dbReference type="OrthoDB" id="2120148at2759"/>
<comment type="caution">
    <text evidence="1">The sequence shown here is derived from an EMBL/GenBank/DDBJ whole genome shotgun (WGS) entry which is preliminary data.</text>
</comment>
<evidence type="ECO:0000313" key="2">
    <source>
        <dbReference type="Proteomes" id="UP000193920"/>
    </source>
</evidence>
<dbReference type="InterPro" id="IPR025563">
    <property type="entry name" value="DUF4286"/>
</dbReference>
<keyword evidence="2" id="KW-1185">Reference proteome</keyword>
<name>A0A1Y2D4J2_9FUNG</name>
<organism evidence="1 2">
    <name type="scientific">Neocallimastix californiae</name>
    <dbReference type="NCBI Taxonomy" id="1754190"/>
    <lineage>
        <taxon>Eukaryota</taxon>
        <taxon>Fungi</taxon>
        <taxon>Fungi incertae sedis</taxon>
        <taxon>Chytridiomycota</taxon>
        <taxon>Chytridiomycota incertae sedis</taxon>
        <taxon>Neocallimastigomycetes</taxon>
        <taxon>Neocallimastigales</taxon>
        <taxon>Neocallimastigaceae</taxon>
        <taxon>Neocallimastix</taxon>
    </lineage>
</organism>
<proteinExistence type="predicted"/>
<dbReference type="EMBL" id="MCOG01000087">
    <property type="protein sequence ID" value="ORY54218.1"/>
    <property type="molecule type" value="Genomic_DNA"/>
</dbReference>
<evidence type="ECO:0000313" key="1">
    <source>
        <dbReference type="EMBL" id="ORY54218.1"/>
    </source>
</evidence>
<protein>
    <submittedName>
        <fullName evidence="1">Uncharacterized protein</fullName>
    </submittedName>
</protein>
<dbReference type="Proteomes" id="UP000193920">
    <property type="component" value="Unassembled WGS sequence"/>
</dbReference>
<sequence length="158" mass="18242">MLEVQHENIVKSHNRSIPDDYLNQSSILYASNPPTLIPLIGISSDSEIIYEINVSVPKDKAIDYVNWLSIFTKKQCQTTPGFTLCNVFSQPKPAGLHWLSEEGDSKCYFTIQYHICSQEYLKDYLKNEQAKVAKTEIDRFKYTIISRRVLRNLFNTST</sequence>
<dbReference type="AlphaFoldDB" id="A0A1Y2D4J2"/>
<reference evidence="1 2" key="1">
    <citation type="submission" date="2016-08" db="EMBL/GenBank/DDBJ databases">
        <title>A Parts List for Fungal Cellulosomes Revealed by Comparative Genomics.</title>
        <authorList>
            <consortium name="DOE Joint Genome Institute"/>
            <person name="Haitjema C.H."/>
            <person name="Gilmore S.P."/>
            <person name="Henske J.K."/>
            <person name="Solomon K.V."/>
            <person name="De Groot R."/>
            <person name="Kuo A."/>
            <person name="Mondo S.J."/>
            <person name="Salamov A.A."/>
            <person name="Labutti K."/>
            <person name="Zhao Z."/>
            <person name="Chiniquy J."/>
            <person name="Barry K."/>
            <person name="Brewer H.M."/>
            <person name="Purvine S.O."/>
            <person name="Wright A.T."/>
            <person name="Boxma B."/>
            <person name="Van Alen T."/>
            <person name="Hackstein J.H."/>
            <person name="Baker S.E."/>
            <person name="Grigoriev I.V."/>
            <person name="O'Malley M.A."/>
        </authorList>
    </citation>
    <scope>NUCLEOTIDE SEQUENCE [LARGE SCALE GENOMIC DNA]</scope>
    <source>
        <strain evidence="1 2">G1</strain>
    </source>
</reference>